<evidence type="ECO:0000256" key="1">
    <source>
        <dbReference type="SAM" id="Coils"/>
    </source>
</evidence>
<gene>
    <name evidence="3" type="ORF">LITE_LOCUS22105</name>
</gene>
<name>A0AAV0L6J1_9ROSI</name>
<evidence type="ECO:0000313" key="4">
    <source>
        <dbReference type="Proteomes" id="UP001154282"/>
    </source>
</evidence>
<comment type="caution">
    <text evidence="3">The sequence shown here is derived from an EMBL/GenBank/DDBJ whole genome shotgun (WGS) entry which is preliminary data.</text>
</comment>
<proteinExistence type="predicted"/>
<reference evidence="3" key="1">
    <citation type="submission" date="2022-08" db="EMBL/GenBank/DDBJ databases">
        <authorList>
            <person name="Gutierrez-Valencia J."/>
        </authorList>
    </citation>
    <scope>NUCLEOTIDE SEQUENCE</scope>
</reference>
<sequence>MGGIDQASTTLTRMQLRVSPQGHCFQDVTELGEHKSFGIHYLRLNDLFNWPHHGVIIVSTTTWPRLVFKYIMPKREKQPITDGVSSKEMYEELEKMASEKDAKLGKQMMEMEEQDAEIQQLKEEIEDAREKQEAELRELGKKKDKEMGKMLKVKYDEMEMLRKEKDEDLEILREEVKNLRSGKKVDKVASTLDGSEKILVDSDVWHQLKKDNTELRQEVTKKEEDMTRRLEKGVKDIEALQKLVNEREDMMKENAAETKKQRDQLLQLGHALEQRCKQSWAKTTTTKLLSLYGVNKHISRRRPVPRDIWNGVSGQSGINMYFHSQMSDKSCWSCPLIIDLSMVDEEAKDWPPPPKIYINSGISTFDQDNWWFTKVTHSDGGLTMMAFYDGNHCCFTDYNGYGVTQLPYSKNSSVSASTPFFLVCEGGRFKLAFMYRD</sequence>
<keyword evidence="4" id="KW-1185">Reference proteome</keyword>
<evidence type="ECO:0000313" key="3">
    <source>
        <dbReference type="EMBL" id="CAI0429394.1"/>
    </source>
</evidence>
<dbReference type="AlphaFoldDB" id="A0AAV0L6J1"/>
<dbReference type="InterPro" id="IPR001202">
    <property type="entry name" value="WW_dom"/>
</dbReference>
<dbReference type="Proteomes" id="UP001154282">
    <property type="component" value="Unassembled WGS sequence"/>
</dbReference>
<accession>A0AAV0L6J1</accession>
<feature type="domain" description="WW" evidence="2">
    <location>
        <begin position="309"/>
        <end position="335"/>
    </location>
</feature>
<evidence type="ECO:0000259" key="2">
    <source>
        <dbReference type="PROSITE" id="PS01159"/>
    </source>
</evidence>
<protein>
    <recommendedName>
        <fullName evidence="2">WW domain-containing protein</fullName>
    </recommendedName>
</protein>
<keyword evidence="1" id="KW-0175">Coiled coil</keyword>
<dbReference type="PROSITE" id="PS01159">
    <property type="entry name" value="WW_DOMAIN_1"/>
    <property type="match status" value="1"/>
</dbReference>
<dbReference type="EMBL" id="CAMGYJ010000006">
    <property type="protein sequence ID" value="CAI0429394.1"/>
    <property type="molecule type" value="Genomic_DNA"/>
</dbReference>
<organism evidence="3 4">
    <name type="scientific">Linum tenue</name>
    <dbReference type="NCBI Taxonomy" id="586396"/>
    <lineage>
        <taxon>Eukaryota</taxon>
        <taxon>Viridiplantae</taxon>
        <taxon>Streptophyta</taxon>
        <taxon>Embryophyta</taxon>
        <taxon>Tracheophyta</taxon>
        <taxon>Spermatophyta</taxon>
        <taxon>Magnoliopsida</taxon>
        <taxon>eudicotyledons</taxon>
        <taxon>Gunneridae</taxon>
        <taxon>Pentapetalae</taxon>
        <taxon>rosids</taxon>
        <taxon>fabids</taxon>
        <taxon>Malpighiales</taxon>
        <taxon>Linaceae</taxon>
        <taxon>Linum</taxon>
    </lineage>
</organism>
<feature type="coiled-coil region" evidence="1">
    <location>
        <begin position="104"/>
        <end position="260"/>
    </location>
</feature>